<dbReference type="InterPro" id="IPR029030">
    <property type="entry name" value="Caspase-like_dom_sf"/>
</dbReference>
<evidence type="ECO:0000259" key="3">
    <source>
        <dbReference type="Pfam" id="PF00656"/>
    </source>
</evidence>
<dbReference type="InterPro" id="IPR018247">
    <property type="entry name" value="EF_Hand_1_Ca_BS"/>
</dbReference>
<comment type="caution">
    <text evidence="4">The sequence shown here is derived from an EMBL/GenBank/DDBJ whole genome shotgun (WGS) entry which is preliminary data.</text>
</comment>
<dbReference type="PROSITE" id="PS00018">
    <property type="entry name" value="EF_HAND_1"/>
    <property type="match status" value="1"/>
</dbReference>
<dbReference type="Pfam" id="PF00656">
    <property type="entry name" value="Peptidase_C14"/>
    <property type="match status" value="1"/>
</dbReference>
<evidence type="ECO:0000256" key="1">
    <source>
        <dbReference type="SAM" id="MobiDB-lite"/>
    </source>
</evidence>
<dbReference type="EMBL" id="JBHTMK010000044">
    <property type="protein sequence ID" value="MFD1370563.1"/>
    <property type="molecule type" value="Genomic_DNA"/>
</dbReference>
<reference evidence="5" key="1">
    <citation type="journal article" date="2019" name="Int. J. Syst. Evol. Microbiol.">
        <title>The Global Catalogue of Microorganisms (GCM) 10K type strain sequencing project: providing services to taxonomists for standard genome sequencing and annotation.</title>
        <authorList>
            <consortium name="The Broad Institute Genomics Platform"/>
            <consortium name="The Broad Institute Genome Sequencing Center for Infectious Disease"/>
            <person name="Wu L."/>
            <person name="Ma J."/>
        </authorList>
    </citation>
    <scope>NUCLEOTIDE SEQUENCE [LARGE SCALE GENOMIC DNA]</scope>
    <source>
        <strain evidence="5">CCM 7526</strain>
    </source>
</reference>
<gene>
    <name evidence="4" type="ORF">ACFQ5G_34950</name>
</gene>
<feature type="compositionally biased region" description="Basic and acidic residues" evidence="1">
    <location>
        <begin position="423"/>
        <end position="434"/>
    </location>
</feature>
<feature type="region of interest" description="Disordered" evidence="1">
    <location>
        <begin position="415"/>
        <end position="441"/>
    </location>
</feature>
<keyword evidence="2" id="KW-0472">Membrane</keyword>
<keyword evidence="2" id="KW-1133">Transmembrane helix</keyword>
<feature type="transmembrane region" description="Helical" evidence="2">
    <location>
        <begin position="460"/>
        <end position="488"/>
    </location>
</feature>
<evidence type="ECO:0000313" key="5">
    <source>
        <dbReference type="Proteomes" id="UP001597183"/>
    </source>
</evidence>
<dbReference type="Gene3D" id="3.40.50.1460">
    <property type="match status" value="1"/>
</dbReference>
<dbReference type="Proteomes" id="UP001597183">
    <property type="component" value="Unassembled WGS sequence"/>
</dbReference>
<dbReference type="SUPFAM" id="SSF52129">
    <property type="entry name" value="Caspase-like"/>
    <property type="match status" value="1"/>
</dbReference>
<dbReference type="NCBIfam" id="NF047832">
    <property type="entry name" value="caspase_w_EACC1"/>
    <property type="match status" value="1"/>
</dbReference>
<accession>A0ABW4AJT3</accession>
<keyword evidence="5" id="KW-1185">Reference proteome</keyword>
<protein>
    <submittedName>
        <fullName evidence="4">Caspase domain-containing protein</fullName>
    </submittedName>
</protein>
<organism evidence="4 5">
    <name type="scientific">Actinoplanes sichuanensis</name>
    <dbReference type="NCBI Taxonomy" id="512349"/>
    <lineage>
        <taxon>Bacteria</taxon>
        <taxon>Bacillati</taxon>
        <taxon>Actinomycetota</taxon>
        <taxon>Actinomycetes</taxon>
        <taxon>Micromonosporales</taxon>
        <taxon>Micromonosporaceae</taxon>
        <taxon>Actinoplanes</taxon>
    </lineage>
</organism>
<dbReference type="RefSeq" id="WP_317793667.1">
    <property type="nucleotide sequence ID" value="NZ_AP028461.1"/>
</dbReference>
<name>A0ABW4AJT3_9ACTN</name>
<evidence type="ECO:0000256" key="2">
    <source>
        <dbReference type="SAM" id="Phobius"/>
    </source>
</evidence>
<sequence length="560" mass="60446">MSKRRLALVVAVDHYGDAALNQLASPAADAEALVTVLGDQELGRFEVDVLRNSHSWTICQHIEELLTNRHPTDLVLLHFSCHGLKDVTGELYLAATNTRPDLLGSTAVEAAWVNRMMQRSRARRVVLFLDCCYGGAFERGVVARSGDDIDVGDQFRQDTLGEGQGRVVITASTAMEYAFEGATLTDGGSAEPSVFTGAVVEGIRSGDADHDRDGRVSVGELYDFVYDRVRERTSHQTPVKWEFGVRGEMYMSRTPRPRTQSGDVASEPTELARHQTPSRRLMAVHQLAVIAKGEDLAKAAAARVTLQQMIDDDSRAVSTSAAAAVSETRLRLATDAVDFGRVAAGQEPATCEVAVFGGPLAQSSTVTADEPLQAWITGAALHLRWSAPAPGNFDGFVTLRGPAGTAHLRVTGRASEHLPPALDPRKPPAAEDHGTTVPERGGRKIKRFIPAGLEGRTARLYFWVFTTVLGLIIVIVAVVLATFPGLILRPFDSAPRTVDVGDCIRRAGDQAVEASCTDEGAFKVVSIVDSKDQCTDPVQPYLIDHTESGQDRVLCLTTDI</sequence>
<evidence type="ECO:0000313" key="4">
    <source>
        <dbReference type="EMBL" id="MFD1370563.1"/>
    </source>
</evidence>
<keyword evidence="2" id="KW-0812">Transmembrane</keyword>
<feature type="region of interest" description="Disordered" evidence="1">
    <location>
        <begin position="252"/>
        <end position="278"/>
    </location>
</feature>
<proteinExistence type="predicted"/>
<dbReference type="InterPro" id="IPR011600">
    <property type="entry name" value="Pept_C14_caspase"/>
</dbReference>
<feature type="domain" description="Peptidase C14 caspase" evidence="3">
    <location>
        <begin position="4"/>
        <end position="239"/>
    </location>
</feature>